<keyword evidence="5" id="KW-1185">Reference proteome</keyword>
<keyword evidence="1" id="KW-0472">Membrane</keyword>
<dbReference type="Proteomes" id="UP000198302">
    <property type="component" value="Unassembled WGS sequence"/>
</dbReference>
<dbReference type="EMBL" id="MUGX01000012">
    <property type="protein sequence ID" value="OXA87431.1"/>
    <property type="molecule type" value="Genomic_DNA"/>
</dbReference>
<evidence type="ECO:0000313" key="3">
    <source>
        <dbReference type="EMBL" id="OXA87431.1"/>
    </source>
</evidence>
<evidence type="ECO:0000256" key="1">
    <source>
        <dbReference type="SAM" id="Phobius"/>
    </source>
</evidence>
<dbReference type="OrthoDB" id="1366451at2"/>
<dbReference type="Proteomes" id="UP000032061">
    <property type="component" value="Unassembled WGS sequence"/>
</dbReference>
<keyword evidence="1" id="KW-1133">Transmembrane helix</keyword>
<sequence>MKNISTLAKRGICNLLIFLTAVQVSYSLVSHIFYGKPKPDIAVVILCLLISAFASSKKQEYSKE</sequence>
<evidence type="ECO:0000313" key="5">
    <source>
        <dbReference type="Proteomes" id="UP000198302"/>
    </source>
</evidence>
<evidence type="ECO:0000313" key="4">
    <source>
        <dbReference type="Proteomes" id="UP000032061"/>
    </source>
</evidence>
<evidence type="ECO:0000313" key="2">
    <source>
        <dbReference type="EMBL" id="KIO50566.1"/>
    </source>
</evidence>
<dbReference type="AlphaFoldDB" id="A0A0D0EUS4"/>
<accession>A0A0D0EUS4</accession>
<feature type="transmembrane region" description="Helical" evidence="1">
    <location>
        <begin position="12"/>
        <end position="34"/>
    </location>
</feature>
<gene>
    <name evidence="3" type="ORF">B0A73_10925</name>
    <name evidence="2" type="ORF">IW18_21665</name>
</gene>
<keyword evidence="1" id="KW-0812">Transmembrane</keyword>
<name>A0A0D0EUS4_9FLAO</name>
<organism evidence="2 4">
    <name type="scientific">Flavobacterium hibernum</name>
    <dbReference type="NCBI Taxonomy" id="37752"/>
    <lineage>
        <taxon>Bacteria</taxon>
        <taxon>Pseudomonadati</taxon>
        <taxon>Bacteroidota</taxon>
        <taxon>Flavobacteriia</taxon>
        <taxon>Flavobacteriales</taxon>
        <taxon>Flavobacteriaceae</taxon>
        <taxon>Flavobacterium</taxon>
    </lineage>
</organism>
<dbReference type="RefSeq" id="WP_041520296.1">
    <property type="nucleotide sequence ID" value="NZ_JPRK01000027.1"/>
</dbReference>
<dbReference type="STRING" id="37752.IW18_21665"/>
<feature type="transmembrane region" description="Helical" evidence="1">
    <location>
        <begin position="40"/>
        <end position="56"/>
    </location>
</feature>
<comment type="caution">
    <text evidence="2">The sequence shown here is derived from an EMBL/GenBank/DDBJ whole genome shotgun (WGS) entry which is preliminary data.</text>
</comment>
<proteinExistence type="predicted"/>
<protein>
    <submittedName>
        <fullName evidence="2">Uncharacterized protein</fullName>
    </submittedName>
</protein>
<dbReference type="EMBL" id="JPRK01000027">
    <property type="protein sequence ID" value="KIO50566.1"/>
    <property type="molecule type" value="Genomic_DNA"/>
</dbReference>
<reference evidence="2 4" key="1">
    <citation type="submission" date="2015-01" db="EMBL/GenBank/DDBJ databases">
        <title>Genome of Flavobacterium hibernum DSM 12611.</title>
        <authorList>
            <person name="Stropko S.J."/>
            <person name="Pipes S.E."/>
            <person name="Newman J.D."/>
        </authorList>
    </citation>
    <scope>NUCLEOTIDE SEQUENCE [LARGE SCALE GENOMIC DNA]</scope>
    <source>
        <strain evidence="2 4">DSM 12611</strain>
    </source>
</reference>
<reference evidence="3 5" key="2">
    <citation type="submission" date="2016-11" db="EMBL/GenBank/DDBJ databases">
        <title>Whole genomes of Flavobacteriaceae.</title>
        <authorList>
            <person name="Stine C."/>
            <person name="Li C."/>
            <person name="Tadesse D."/>
        </authorList>
    </citation>
    <scope>NUCLEOTIDE SEQUENCE [LARGE SCALE GENOMIC DNA]</scope>
    <source>
        <strain evidence="3 5">ATCC 51468</strain>
    </source>
</reference>